<dbReference type="PANTHER" id="PTHR10048">
    <property type="entry name" value="PHOSPHATIDYLINOSITOL KINASE"/>
    <property type="match status" value="1"/>
</dbReference>
<dbReference type="Gene3D" id="1.25.40.70">
    <property type="entry name" value="Phosphatidylinositol 3-kinase, accessory domain (PIK)"/>
    <property type="match status" value="1"/>
</dbReference>
<evidence type="ECO:0000256" key="3">
    <source>
        <dbReference type="ARBA" id="ARBA00012169"/>
    </source>
</evidence>
<dbReference type="GO" id="GO:0005524">
    <property type="term" value="F:ATP binding"/>
    <property type="evidence" value="ECO:0007669"/>
    <property type="project" value="UniProtKB-KW"/>
</dbReference>
<dbReference type="InterPro" id="IPR016024">
    <property type="entry name" value="ARM-type_fold"/>
</dbReference>
<dbReference type="InterPro" id="IPR015433">
    <property type="entry name" value="PI3/4_kinase"/>
</dbReference>
<dbReference type="SMART" id="SM00146">
    <property type="entry name" value="PI3Kc"/>
    <property type="match status" value="1"/>
</dbReference>
<name>A0AAI8YYZ0_9PEZI</name>
<evidence type="ECO:0000313" key="10">
    <source>
        <dbReference type="EMBL" id="CAK4015158.1"/>
    </source>
</evidence>
<feature type="domain" description="PI3K/PI4K catalytic" evidence="8">
    <location>
        <begin position="1666"/>
        <end position="1929"/>
    </location>
</feature>
<keyword evidence="11" id="KW-1185">Reference proteome</keyword>
<dbReference type="GO" id="GO:0004430">
    <property type="term" value="F:1-phosphatidylinositol 4-kinase activity"/>
    <property type="evidence" value="ECO:0007669"/>
    <property type="project" value="UniProtKB-EC"/>
</dbReference>
<dbReference type="GO" id="GO:0046854">
    <property type="term" value="P:phosphatidylinositol phosphate biosynthetic process"/>
    <property type="evidence" value="ECO:0007669"/>
    <property type="project" value="InterPro"/>
</dbReference>
<sequence>MLSEIYSTTRATRRNALNKLAELSAESTTANTADDNDRDMKRLCALGRFQRSLDGNGTLDGTKKQSRISSIPMSVKELEVLLALCKAAPLVQTTKDAEALLRQLGPYVREAHRQAFEPTPLYQQMPPCETLAFDLTTAVLALGINHPSLRPEAWSIIDDTIEELVNSAENTAWLRPLETGETKFDINDQTLRAIQLNVSLLGFFRGVAKYVRVWSPEQRMNLIPHLRRILSEKYMVSLEGALSAIRNSSTSSRPVKEWRRWSRHYAAQGQPLGAMLLQQAFMEVVEESCLALLPLSEPLRGTAFLDHLMQRKPSAYRASNQVSSEVIHSLTDVIANEMKYLDADADYLKLGSPWQQRLAREVKASALRSFLCCCILNGDNANAEVLHTDILKGWLDAVTADTSQMIDEDLAQNVLKCMTILASLSSPIASDLTRSMPRLLVQGKMSPPTATVASECMARILKYLPQDVVISTLYNLGNVLSTNSDNQTNSKSPLFDSTLSSRNGNNFGPQPVGSAISLVLSSSDDGDVAMTYGTIVQAIVAIAVARSETQLTALVISMLVQKIGRINVAVDARIIVEISALGLCGGPSELKSLLRLYVRIGADALMNNNGLLSTAVNEARSRMASWIKKDTPFFEIYLTHLLSLCVSSGDTAGDRTVDRAFASKTIAQLFRPMAILASSDSEATPQIEDEDELRALGRDAWFNIVVLGFTWQSAATKEHMKDLQTLALYSLPLIDEARVDMPESSIDLNAVLRRGASPQNLVQQKQSLITALPNCESDIKSLSYQECNFLNAALLVSTLRAQGGDSTAVLPYFLENKVKTTALGTCMLAVAEKSVATYLQKALSGRSQDFAAPQVALQLATLFEGCCHRIAKVQVAAFTMCDRIINDIPSALCQKASLFALLELLTLMWKACLDSETDEYTWKSHYSSLKGNVSVQLSDDVAYRKGTLSSFHQRGRVWVAKAIDVAPLDVKGLLQAYLEDYEDDGAYGHIALGRSLAVEMGALIPSTDQRLTSLERQRDVSINTASDFVAQYTTRQQYRHLDVKQGTDDEWALVDYGGQSRDALMDVEESVQDEAAELRNLSRRLRNHAVVPFAEVRDTLRNAAGILSRSASDRVALIQDLVAIPFLIFSKQSINLGISLWLGIVKENPSIESRILVEVAAGWEASVRRKKGFFDIHFQHLDPFYVKEEFAPSNWEAIKRREQITHNLIAPHLRLTHFLSSHFSATRLTSPSVERLYSRLMRITLLAMRKVVSQPLAREVHFHIVLLAQKILRYSVNLDAAAQWRLKDAIISAGLSWFRTSPRWSFGSNRLQLKAETKLLNDVSNMFRDLSGIGSRVGRSLPGLQHKQELLLHLISHEIGRLTVWIAPLEQSKGLLSGSHEDATQEAAITPLVKTAWDEDPSIAIQLCTRFVKSQSIHSQVRQLLLQQPEDAIGEADALNILLGPELASDVKTQLKYLLYWAPVNPMAAVTYFLPAYANHPFIVQYAVRALEAHSVDITFFYVPQIVQALRYDTLGYVERYIIETAAFSQLFAHQIIWNMKANAYKDEDSQEPDPVKPVLDRVMGALISSFLPVDKDFYEREFDFFGKVTGISGTLKPFIKRPKPEKKQKIEEELRKIQVEVGVYLPSNPDGVVIGIDRKSGKPLQSHAKAPFMATFRIRKEESEQEAEEEAQRTGQLAKRKTWEAWQSAIFKVGDDCRQDVLALQMIAAFRGIFNNVGLDVYVFPYRVTATAPGCGVIDVLPNSISRDMLGREAVNGLYEYFVSKYGYEDSIRFQEARGNFVKSMAAYSIISYLLQFKDRHNGNIMVDDAGHILHIDFGFCFDIAPGGVRFERAPFKLTPEMVAVMGGSVDSQPFKAFEKLCVKAFLASRQYVEQLAHIIMTMLDSGLPCFKPQTIQHFKERFVLDKSDREAAKFVRHLIHVSERSWSTAGYDYFQLLTNGIPY</sequence>
<dbReference type="GO" id="GO:0048015">
    <property type="term" value="P:phosphatidylinositol-mediated signaling"/>
    <property type="evidence" value="ECO:0007669"/>
    <property type="project" value="TreeGrafter"/>
</dbReference>
<dbReference type="Pfam" id="PF19274">
    <property type="entry name" value="PI4K_N"/>
    <property type="match status" value="1"/>
</dbReference>
<dbReference type="FunFam" id="1.25.40.70:FF:000011">
    <property type="entry name" value="Phosphatidylinositol 4-kinase alpha"/>
    <property type="match status" value="1"/>
</dbReference>
<dbReference type="PROSITE" id="PS50290">
    <property type="entry name" value="PI3_4_KINASE_3"/>
    <property type="match status" value="1"/>
</dbReference>
<dbReference type="FunFam" id="3.30.1010.10:FF:000014">
    <property type="entry name" value="Phosphatidylinositol 4-kinase STT4"/>
    <property type="match status" value="1"/>
</dbReference>
<dbReference type="InterPro" id="IPR018936">
    <property type="entry name" value="PI3/4_kinase_CS"/>
</dbReference>
<dbReference type="InterPro" id="IPR001263">
    <property type="entry name" value="PI3K_accessory_dom"/>
</dbReference>
<dbReference type="EMBL" id="CAVMBE010000025">
    <property type="protein sequence ID" value="CAK4015158.1"/>
    <property type="molecule type" value="Genomic_DNA"/>
</dbReference>
<comment type="catalytic activity">
    <reaction evidence="1">
        <text>a 1,2-diacyl-sn-glycero-3-phospho-(1D-myo-inositol) + ATP = a 1,2-diacyl-sn-glycero-3-phospho-(1D-myo-inositol 4-phosphate) + ADP + H(+)</text>
        <dbReference type="Rhea" id="RHEA:19877"/>
        <dbReference type="ChEBI" id="CHEBI:15378"/>
        <dbReference type="ChEBI" id="CHEBI:30616"/>
        <dbReference type="ChEBI" id="CHEBI:57880"/>
        <dbReference type="ChEBI" id="CHEBI:58178"/>
        <dbReference type="ChEBI" id="CHEBI:456216"/>
        <dbReference type="EC" id="2.7.1.67"/>
    </reaction>
</comment>
<dbReference type="FunFam" id="1.10.1070.11:FF:000022">
    <property type="entry name" value="Phosphatidylinositol 4-kinase stt4"/>
    <property type="match status" value="1"/>
</dbReference>
<evidence type="ECO:0000259" key="8">
    <source>
        <dbReference type="PROSITE" id="PS50290"/>
    </source>
</evidence>
<evidence type="ECO:0000256" key="1">
    <source>
        <dbReference type="ARBA" id="ARBA00001686"/>
    </source>
</evidence>
<evidence type="ECO:0000256" key="5">
    <source>
        <dbReference type="ARBA" id="ARBA00022741"/>
    </source>
</evidence>
<evidence type="ECO:0000313" key="11">
    <source>
        <dbReference type="Proteomes" id="UP001296104"/>
    </source>
</evidence>
<dbReference type="CDD" id="cd05167">
    <property type="entry name" value="PI4Kc_III_alpha"/>
    <property type="match status" value="1"/>
</dbReference>
<comment type="similarity">
    <text evidence="2">Belongs to the PI3/PI4-kinase family. Type III PI4K subfamily.</text>
</comment>
<protein>
    <recommendedName>
        <fullName evidence="3">1-phosphatidylinositol 4-kinase</fullName>
        <ecNumber evidence="3">2.7.1.67</ecNumber>
    </recommendedName>
</protein>
<organism evidence="10 11">
    <name type="scientific">Lecanosticta acicola</name>
    <dbReference type="NCBI Taxonomy" id="111012"/>
    <lineage>
        <taxon>Eukaryota</taxon>
        <taxon>Fungi</taxon>
        <taxon>Dikarya</taxon>
        <taxon>Ascomycota</taxon>
        <taxon>Pezizomycotina</taxon>
        <taxon>Dothideomycetes</taxon>
        <taxon>Dothideomycetidae</taxon>
        <taxon>Mycosphaerellales</taxon>
        <taxon>Mycosphaerellaceae</taxon>
        <taxon>Lecanosticta</taxon>
    </lineage>
</organism>
<dbReference type="SMART" id="SM00145">
    <property type="entry name" value="PI3Ka"/>
    <property type="match status" value="1"/>
</dbReference>
<reference evidence="10" key="1">
    <citation type="submission" date="2023-11" db="EMBL/GenBank/DDBJ databases">
        <authorList>
            <person name="Alioto T."/>
            <person name="Alioto T."/>
            <person name="Gomez Garrido J."/>
        </authorList>
    </citation>
    <scope>NUCLEOTIDE SEQUENCE</scope>
</reference>
<dbReference type="PROSITE" id="PS00916">
    <property type="entry name" value="PI3_4_KINASE_2"/>
    <property type="match status" value="1"/>
</dbReference>
<dbReference type="Gene3D" id="3.30.1010.10">
    <property type="entry name" value="Phosphatidylinositol 3-kinase Catalytic Subunit, Chain A, domain 4"/>
    <property type="match status" value="1"/>
</dbReference>
<dbReference type="Gene3D" id="1.10.1070.11">
    <property type="entry name" value="Phosphatidylinositol 3-/4-kinase, catalytic domain"/>
    <property type="match status" value="1"/>
</dbReference>
<keyword evidence="4" id="KW-0808">Transferase</keyword>
<dbReference type="Proteomes" id="UP001296104">
    <property type="component" value="Unassembled WGS sequence"/>
</dbReference>
<dbReference type="InterPro" id="IPR042236">
    <property type="entry name" value="PI3K_accessory_sf"/>
</dbReference>
<keyword evidence="6" id="KW-0418">Kinase</keyword>
<dbReference type="InterPro" id="IPR011009">
    <property type="entry name" value="Kinase-like_dom_sf"/>
</dbReference>
<dbReference type="SUPFAM" id="SSF48371">
    <property type="entry name" value="ARM repeat"/>
    <property type="match status" value="2"/>
</dbReference>
<keyword evidence="7" id="KW-0067">ATP-binding</keyword>
<dbReference type="SUPFAM" id="SSF56112">
    <property type="entry name" value="Protein kinase-like (PK-like)"/>
    <property type="match status" value="1"/>
</dbReference>
<evidence type="ECO:0000259" key="9">
    <source>
        <dbReference type="PROSITE" id="PS51545"/>
    </source>
</evidence>
<dbReference type="Pfam" id="PF00454">
    <property type="entry name" value="PI3_PI4_kinase"/>
    <property type="match status" value="1"/>
</dbReference>
<dbReference type="PROSITE" id="PS51545">
    <property type="entry name" value="PIK_HELICAL"/>
    <property type="match status" value="1"/>
</dbReference>
<evidence type="ECO:0000256" key="4">
    <source>
        <dbReference type="ARBA" id="ARBA00022679"/>
    </source>
</evidence>
<feature type="domain" description="PIK helical" evidence="9">
    <location>
        <begin position="1379"/>
        <end position="1566"/>
    </location>
</feature>
<dbReference type="Pfam" id="PF00613">
    <property type="entry name" value="PI3Ka"/>
    <property type="match status" value="1"/>
</dbReference>
<gene>
    <name evidence="10" type="ORF">LECACI_7A004556</name>
</gene>
<dbReference type="InterPro" id="IPR036940">
    <property type="entry name" value="PI3/4_kinase_cat_sf"/>
</dbReference>
<evidence type="ECO:0000256" key="7">
    <source>
        <dbReference type="ARBA" id="ARBA00022840"/>
    </source>
</evidence>
<accession>A0AAI8YYZ0</accession>
<evidence type="ECO:0000256" key="6">
    <source>
        <dbReference type="ARBA" id="ARBA00022777"/>
    </source>
</evidence>
<dbReference type="GO" id="GO:0005737">
    <property type="term" value="C:cytoplasm"/>
    <property type="evidence" value="ECO:0007669"/>
    <property type="project" value="TreeGrafter"/>
</dbReference>
<dbReference type="GO" id="GO:0005886">
    <property type="term" value="C:plasma membrane"/>
    <property type="evidence" value="ECO:0007669"/>
    <property type="project" value="TreeGrafter"/>
</dbReference>
<dbReference type="PANTHER" id="PTHR10048:SF15">
    <property type="entry name" value="PHOSPHATIDYLINOSITOL 4-KINASE ALPHA"/>
    <property type="match status" value="1"/>
</dbReference>
<evidence type="ECO:0000256" key="2">
    <source>
        <dbReference type="ARBA" id="ARBA00006209"/>
    </source>
</evidence>
<comment type="caution">
    <text evidence="10">The sequence shown here is derived from an EMBL/GenBank/DDBJ whole genome shotgun (WGS) entry which is preliminary data.</text>
</comment>
<dbReference type="InterPro" id="IPR045495">
    <property type="entry name" value="PI4K_N"/>
</dbReference>
<dbReference type="InterPro" id="IPR000403">
    <property type="entry name" value="PI3/4_kinase_cat_dom"/>
</dbReference>
<dbReference type="EC" id="2.7.1.67" evidence="3"/>
<dbReference type="PROSITE" id="PS00915">
    <property type="entry name" value="PI3_4_KINASE_1"/>
    <property type="match status" value="1"/>
</dbReference>
<proteinExistence type="inferred from homology"/>
<keyword evidence="5" id="KW-0547">Nucleotide-binding</keyword>